<reference evidence="1 2" key="1">
    <citation type="journal article" date="2022" name="New Phytol.">
        <title>Ecological generalism drives hyperdiversity of secondary metabolite gene clusters in xylarialean endophytes.</title>
        <authorList>
            <person name="Franco M.E.E."/>
            <person name="Wisecaver J.H."/>
            <person name="Arnold A.E."/>
            <person name="Ju Y.M."/>
            <person name="Slot J.C."/>
            <person name="Ahrendt S."/>
            <person name="Moore L.P."/>
            <person name="Eastman K.E."/>
            <person name="Scott K."/>
            <person name="Konkel Z."/>
            <person name="Mondo S.J."/>
            <person name="Kuo A."/>
            <person name="Hayes R.D."/>
            <person name="Haridas S."/>
            <person name="Andreopoulos B."/>
            <person name="Riley R."/>
            <person name="LaButti K."/>
            <person name="Pangilinan J."/>
            <person name="Lipzen A."/>
            <person name="Amirebrahimi M."/>
            <person name="Yan J."/>
            <person name="Adam C."/>
            <person name="Keymanesh K."/>
            <person name="Ng V."/>
            <person name="Louie K."/>
            <person name="Northen T."/>
            <person name="Drula E."/>
            <person name="Henrissat B."/>
            <person name="Hsieh H.M."/>
            <person name="Youens-Clark K."/>
            <person name="Lutzoni F."/>
            <person name="Miadlikowska J."/>
            <person name="Eastwood D.C."/>
            <person name="Hamelin R.C."/>
            <person name="Grigoriev I.V."/>
            <person name="U'Ren J.M."/>
        </authorList>
    </citation>
    <scope>NUCLEOTIDE SEQUENCE [LARGE SCALE GENOMIC DNA]</scope>
    <source>
        <strain evidence="1 2">CBS 119005</strain>
    </source>
</reference>
<sequence length="670" mass="73041">MAPHGPRKGAGPSGARNPRGSTGKAATRGGICKRRNTTGARVDRDGDLDMDAPAAGGRSSRKPKRDDTIPTGPRSTRPAANGPRGPRPTAKAQQIIQRVITGTSGNLPSRIANGMSGGTKAFKGGRQVNASHTMTLQVEGLKSSKAANNEGGGLKELLNFLERKAQSVAKTTRPIRIKKSHINGDFVYVTTSKEDGEDILKLNGFSFAGTVLSITDTSTGEQDGLSSNALEVKDQLRNVLSARYDPNTKLLNLSSLGDDPILKEMGFFSGGSKPEKLFRALMAVCEGLFKTPEEKRNAVVSVSLAGNYVDDVLQIMSLADTFPDLVNLDLSRNQFKDLKALQKWQHRLRKLETLLLNDTPIEASTPDYKAELIGWFPRLQNLSGLQVRTPEQVAAELAALKPTPIPQHGIDFRDIGGIGEGFIKEFIGMYDANRSSLAAKYYDDQSTFSVAVDNAPNTSLHPSNPQRSSWGAYIKFSRNHTKITHAGPRVQRLFTGTNLIQSVWQQLPLTRHPDLATEFHKYIIDCHPVQGLPDPSGQDPSGMDGIMITMHGEFQDQEPVTLNTATRSFSRTFVLGPGVPGRNPIRVISDMLSLRTFGPLPSSVPQPTIAQPNEEQQQEQMVVELCKQSGMTPEYSRFCLVGANWNFDQALMLFNEKRAQLPAEAFATAS</sequence>
<evidence type="ECO:0000313" key="1">
    <source>
        <dbReference type="EMBL" id="KAI4860335.1"/>
    </source>
</evidence>
<protein>
    <submittedName>
        <fullName evidence="1">NTF2-like protein</fullName>
    </submittedName>
</protein>
<dbReference type="EMBL" id="MU393590">
    <property type="protein sequence ID" value="KAI4860335.1"/>
    <property type="molecule type" value="Genomic_DNA"/>
</dbReference>
<name>A0ACB9YLP2_9PEZI</name>
<gene>
    <name evidence="1" type="ORF">F4820DRAFT_437132</name>
</gene>
<comment type="caution">
    <text evidence="1">The sequence shown here is derived from an EMBL/GenBank/DDBJ whole genome shotgun (WGS) entry which is preliminary data.</text>
</comment>
<evidence type="ECO:0000313" key="2">
    <source>
        <dbReference type="Proteomes" id="UP001497700"/>
    </source>
</evidence>
<proteinExistence type="predicted"/>
<organism evidence="1 2">
    <name type="scientific">Hypoxylon rubiginosum</name>
    <dbReference type="NCBI Taxonomy" id="110542"/>
    <lineage>
        <taxon>Eukaryota</taxon>
        <taxon>Fungi</taxon>
        <taxon>Dikarya</taxon>
        <taxon>Ascomycota</taxon>
        <taxon>Pezizomycotina</taxon>
        <taxon>Sordariomycetes</taxon>
        <taxon>Xylariomycetidae</taxon>
        <taxon>Xylariales</taxon>
        <taxon>Hypoxylaceae</taxon>
        <taxon>Hypoxylon</taxon>
    </lineage>
</organism>
<accession>A0ACB9YLP2</accession>
<dbReference type="Proteomes" id="UP001497700">
    <property type="component" value="Unassembled WGS sequence"/>
</dbReference>
<keyword evidence="2" id="KW-1185">Reference proteome</keyword>